<keyword evidence="2" id="KW-1185">Reference proteome</keyword>
<dbReference type="Proteomes" id="UP000321405">
    <property type="component" value="Unassembled WGS sequence"/>
</dbReference>
<dbReference type="GO" id="GO:0043565">
    <property type="term" value="F:sequence-specific DNA binding"/>
    <property type="evidence" value="ECO:0007669"/>
    <property type="project" value="InterPro"/>
</dbReference>
<evidence type="ECO:0000313" key="1">
    <source>
        <dbReference type="EMBL" id="GEL02095.1"/>
    </source>
</evidence>
<organism evidence="1 2">
    <name type="scientific">Swaminathania salitolerans</name>
    <dbReference type="NCBI Taxonomy" id="182838"/>
    <lineage>
        <taxon>Bacteria</taxon>
        <taxon>Pseudomonadati</taxon>
        <taxon>Pseudomonadota</taxon>
        <taxon>Alphaproteobacteria</taxon>
        <taxon>Acetobacterales</taxon>
        <taxon>Acetobacteraceae</taxon>
        <taxon>Swaminathania</taxon>
    </lineage>
</organism>
<dbReference type="AlphaFoldDB" id="A0A511BPA4"/>
<name>A0A511BPA4_9PROT</name>
<proteinExistence type="predicted"/>
<evidence type="ECO:0000313" key="2">
    <source>
        <dbReference type="Proteomes" id="UP000321405"/>
    </source>
</evidence>
<reference evidence="1 2" key="1">
    <citation type="submission" date="2019-07" db="EMBL/GenBank/DDBJ databases">
        <title>Whole genome shotgun sequence of Swaminathania salitolerans NBRC 104436.</title>
        <authorList>
            <person name="Hosoyama A."/>
            <person name="Uohara A."/>
            <person name="Ohji S."/>
            <person name="Ichikawa N."/>
        </authorList>
    </citation>
    <scope>NUCLEOTIDE SEQUENCE [LARGE SCALE GENOMIC DNA]</scope>
    <source>
        <strain evidence="1 2">NBRC 104436</strain>
    </source>
</reference>
<gene>
    <name evidence="1" type="ORF">SSA02_12580</name>
</gene>
<dbReference type="EMBL" id="BJVC01000002">
    <property type="protein sequence ID" value="GEL02095.1"/>
    <property type="molecule type" value="Genomic_DNA"/>
</dbReference>
<accession>A0A511BPA4</accession>
<dbReference type="InterPro" id="IPR010921">
    <property type="entry name" value="Trp_repressor/repl_initiator"/>
</dbReference>
<protein>
    <recommendedName>
        <fullName evidence="3">Transposase</fullName>
    </recommendedName>
</protein>
<comment type="caution">
    <text evidence="1">The sequence shown here is derived from an EMBL/GenBank/DDBJ whole genome shotgun (WGS) entry which is preliminary data.</text>
</comment>
<evidence type="ECO:0008006" key="3">
    <source>
        <dbReference type="Google" id="ProtNLM"/>
    </source>
</evidence>
<sequence>MDKVTRKSYSGVFMSRVALEAIRGEQKLVELASKHGAHQTMIAQWKR</sequence>
<dbReference type="SUPFAM" id="SSF48295">
    <property type="entry name" value="TrpR-like"/>
    <property type="match status" value="1"/>
</dbReference>